<sequence>MHSSVVLLVLSFIAAALAQDCQPCATMKWATCDGAGCPCTLLVGENVKQSVNCSVLVPKCFLMKAEMYRAKKGLSTRSISGKPTEHAFVDNDGIYDPECENTGIFKAKQCNNTDTCWCVNSAGVRRTDKGDKNLKCEKLVDTYWIRTELKHKDVQADLDANILKSAIADAIQKRYNLDKKLVQKVEYDKNSKTIVVDLQKEKNGKEDLATVAYYMEKDIKILPLFTSESKFTPRIGTQDLDFSNILIYYVDSEPPTFTMKRLTGGVIAVIVVVILAVVAGLVVLYLARRRERANYQKTQVREMDEMQKSLS</sequence>
<organism evidence="13 14">
    <name type="scientific">Lepisosteus oculatus</name>
    <name type="common">Spotted gar</name>
    <dbReference type="NCBI Taxonomy" id="7918"/>
    <lineage>
        <taxon>Eukaryota</taxon>
        <taxon>Metazoa</taxon>
        <taxon>Chordata</taxon>
        <taxon>Craniata</taxon>
        <taxon>Vertebrata</taxon>
        <taxon>Euteleostomi</taxon>
        <taxon>Actinopterygii</taxon>
        <taxon>Neopterygii</taxon>
        <taxon>Holostei</taxon>
        <taxon>Semionotiformes</taxon>
        <taxon>Lepisosteidae</taxon>
        <taxon>Lepisosteus</taxon>
    </lineage>
</organism>
<keyword evidence="14" id="KW-1185">Reference proteome</keyword>
<keyword evidence="8" id="KW-0325">Glycoprotein</keyword>
<dbReference type="PROSITE" id="PS00484">
    <property type="entry name" value="THYROGLOBULIN_1_1"/>
    <property type="match status" value="1"/>
</dbReference>
<dbReference type="GeneID" id="102688400"/>
<dbReference type="AlphaFoldDB" id="W5NHL8"/>
<keyword evidence="7" id="KW-1015">Disulfide bond</keyword>
<dbReference type="InterPro" id="IPR049420">
    <property type="entry name" value="EPCAM-Trop-2_C"/>
</dbReference>
<evidence type="ECO:0000256" key="11">
    <source>
        <dbReference type="SAM" id="SignalP"/>
    </source>
</evidence>
<dbReference type="OrthoDB" id="8953056at2759"/>
<evidence type="ECO:0000256" key="8">
    <source>
        <dbReference type="ARBA" id="ARBA00023180"/>
    </source>
</evidence>
<dbReference type="InParanoid" id="W5NHL8"/>
<dbReference type="eggNOG" id="ENOG502QVSU">
    <property type="taxonomic scope" value="Eukaryota"/>
</dbReference>
<evidence type="ECO:0000256" key="7">
    <source>
        <dbReference type="ARBA" id="ARBA00023157"/>
    </source>
</evidence>
<evidence type="ECO:0000256" key="4">
    <source>
        <dbReference type="ARBA" id="ARBA00022729"/>
    </source>
</evidence>
<feature type="chain" id="PRO_5004869346" evidence="11">
    <location>
        <begin position="19"/>
        <end position="311"/>
    </location>
</feature>
<proteinExistence type="inferred from homology"/>
<dbReference type="GO" id="GO:0016020">
    <property type="term" value="C:membrane"/>
    <property type="evidence" value="ECO:0007669"/>
    <property type="project" value="UniProtKB-SubCell"/>
</dbReference>
<evidence type="ECO:0000256" key="3">
    <source>
        <dbReference type="ARBA" id="ARBA00022692"/>
    </source>
</evidence>
<reference evidence="13" key="2">
    <citation type="submission" date="2025-08" db="UniProtKB">
        <authorList>
            <consortium name="Ensembl"/>
        </authorList>
    </citation>
    <scope>IDENTIFICATION</scope>
</reference>
<dbReference type="InterPro" id="IPR000716">
    <property type="entry name" value="Thyroglobulin_1"/>
</dbReference>
<evidence type="ECO:0000256" key="2">
    <source>
        <dbReference type="ARBA" id="ARBA00007669"/>
    </source>
</evidence>
<dbReference type="Ensembl" id="ENSLOCT00000020160.1">
    <property type="protein sequence ID" value="ENSLOCP00000020127.1"/>
    <property type="gene ID" value="ENSLOCG00000016306.1"/>
</dbReference>
<dbReference type="FunFam" id="4.10.800.10:FF:000008">
    <property type="entry name" value="tumor-associated calcium signal transducer 2"/>
    <property type="match status" value="1"/>
</dbReference>
<dbReference type="Pfam" id="PF21283">
    <property type="entry name" value="EPCAM-Trop-2_C"/>
    <property type="match status" value="1"/>
</dbReference>
<dbReference type="PANTHER" id="PTHR14168">
    <property type="entry name" value="TUMOR-ASSOCIATED CALCIUM SIGNAL TRANSDUCER"/>
    <property type="match status" value="1"/>
</dbReference>
<dbReference type="SUPFAM" id="SSF57610">
    <property type="entry name" value="Thyroglobulin type-1 domain"/>
    <property type="match status" value="1"/>
</dbReference>
<evidence type="ECO:0000256" key="1">
    <source>
        <dbReference type="ARBA" id="ARBA00004479"/>
    </source>
</evidence>
<feature type="domain" description="Thyroglobulin type-1" evidence="12">
    <location>
        <begin position="57"/>
        <end position="136"/>
    </location>
</feature>
<dbReference type="OMA" id="CQCKSIG"/>
<protein>
    <submittedName>
        <fullName evidence="13">Epithelial cell adhesion molecule</fullName>
    </submittedName>
</protein>
<keyword evidence="5 10" id="KW-1133">Transmembrane helix</keyword>
<evidence type="ECO:0000256" key="6">
    <source>
        <dbReference type="ARBA" id="ARBA00023136"/>
    </source>
</evidence>
<evidence type="ECO:0000313" key="13">
    <source>
        <dbReference type="Ensembl" id="ENSLOCP00000020127.1"/>
    </source>
</evidence>
<dbReference type="CDD" id="cd00191">
    <property type="entry name" value="TY"/>
    <property type="match status" value="1"/>
</dbReference>
<dbReference type="HOGENOM" id="CLU_075326_0_0_1"/>
<dbReference type="SMART" id="SM00211">
    <property type="entry name" value="TY"/>
    <property type="match status" value="1"/>
</dbReference>
<dbReference type="PROSITE" id="PS51162">
    <property type="entry name" value="THYROGLOBULIN_1_2"/>
    <property type="match status" value="1"/>
</dbReference>
<dbReference type="Gene3D" id="4.10.800.10">
    <property type="entry name" value="Thyroglobulin type-1"/>
    <property type="match status" value="1"/>
</dbReference>
<evidence type="ECO:0000256" key="10">
    <source>
        <dbReference type="SAM" id="Phobius"/>
    </source>
</evidence>
<reference evidence="13" key="3">
    <citation type="submission" date="2025-09" db="UniProtKB">
        <authorList>
            <consortium name="Ensembl"/>
        </authorList>
    </citation>
    <scope>IDENTIFICATION</scope>
</reference>
<name>W5NHL8_LEPOC</name>
<dbReference type="KEGG" id="loc:102688400"/>
<dbReference type="GeneTree" id="ENSGT00390000018245"/>
<dbReference type="Proteomes" id="UP000018468">
    <property type="component" value="Linkage group LG16"/>
</dbReference>
<keyword evidence="6 10" id="KW-0472">Membrane</keyword>
<evidence type="ECO:0000256" key="5">
    <source>
        <dbReference type="ARBA" id="ARBA00022989"/>
    </source>
</evidence>
<dbReference type="InterPro" id="IPR043406">
    <property type="entry name" value="EPCAM/Trop-2"/>
</dbReference>
<feature type="transmembrane region" description="Helical" evidence="10">
    <location>
        <begin position="262"/>
        <end position="287"/>
    </location>
</feature>
<dbReference type="InterPro" id="IPR036857">
    <property type="entry name" value="Thyroglobulin_1_sf"/>
</dbReference>
<feature type="signal peptide" evidence="11">
    <location>
        <begin position="1"/>
        <end position="18"/>
    </location>
</feature>
<comment type="caution">
    <text evidence="9">Lacks conserved residue(s) required for the propagation of feature annotation.</text>
</comment>
<dbReference type="EMBL" id="AHAT01001678">
    <property type="status" value="NOT_ANNOTATED_CDS"/>
    <property type="molecule type" value="Genomic_DNA"/>
</dbReference>
<dbReference type="CTD" id="4072"/>
<evidence type="ECO:0000259" key="12">
    <source>
        <dbReference type="PROSITE" id="PS51162"/>
    </source>
</evidence>
<comment type="similarity">
    <text evidence="2">Belongs to the EPCAM family.</text>
</comment>
<accession>W5NHL8</accession>
<dbReference type="Bgee" id="ENSLOCG00000016306">
    <property type="expression patterns" value="Expressed in ovary and 13 other cell types or tissues"/>
</dbReference>
<keyword evidence="4 11" id="KW-0732">Signal</keyword>
<evidence type="ECO:0000313" key="14">
    <source>
        <dbReference type="Proteomes" id="UP000018468"/>
    </source>
</evidence>
<dbReference type="PANTHER" id="PTHR14168:SF4">
    <property type="entry name" value="EPITHELIAL CELL ADHESION MOLECULE PRECURSOR"/>
    <property type="match status" value="1"/>
</dbReference>
<dbReference type="Pfam" id="PF00086">
    <property type="entry name" value="Thyroglobulin_1"/>
    <property type="match status" value="1"/>
</dbReference>
<dbReference type="STRING" id="7918.ENSLOCP00000020127"/>
<keyword evidence="3 10" id="KW-0812">Transmembrane</keyword>
<comment type="subcellular location">
    <subcellularLocation>
        <location evidence="1">Membrane</location>
        <topology evidence="1">Single-pass type I membrane protein</topology>
    </subcellularLocation>
</comment>
<evidence type="ECO:0000256" key="9">
    <source>
        <dbReference type="PROSITE-ProRule" id="PRU00500"/>
    </source>
</evidence>
<reference evidence="14" key="1">
    <citation type="submission" date="2011-12" db="EMBL/GenBank/DDBJ databases">
        <title>The Draft Genome of Lepisosteus oculatus.</title>
        <authorList>
            <consortium name="The Broad Institute Genome Assembly &amp; Analysis Group"/>
            <consortium name="Computational R&amp;D Group"/>
            <consortium name="and Sequencing Platform"/>
            <person name="Di Palma F."/>
            <person name="Alfoldi J."/>
            <person name="Johnson J."/>
            <person name="Berlin A."/>
            <person name="Gnerre S."/>
            <person name="Jaffe D."/>
            <person name="MacCallum I."/>
            <person name="Young S."/>
            <person name="Walker B.J."/>
            <person name="Lander E.S."/>
            <person name="Lindblad-Toh K."/>
        </authorList>
    </citation>
    <scope>NUCLEOTIDE SEQUENCE [LARGE SCALE GENOMIC DNA]</scope>
</reference>